<evidence type="ECO:0000313" key="1">
    <source>
        <dbReference type="EMBL" id="MPM83668.1"/>
    </source>
</evidence>
<dbReference type="AlphaFoldDB" id="A0A645D3N0"/>
<organism evidence="1">
    <name type="scientific">bioreactor metagenome</name>
    <dbReference type="NCBI Taxonomy" id="1076179"/>
    <lineage>
        <taxon>unclassified sequences</taxon>
        <taxon>metagenomes</taxon>
        <taxon>ecological metagenomes</taxon>
    </lineage>
</organism>
<proteinExistence type="predicted"/>
<protein>
    <submittedName>
        <fullName evidence="1">Uncharacterized protein</fullName>
    </submittedName>
</protein>
<accession>A0A645D3N0</accession>
<reference evidence="1" key="1">
    <citation type="submission" date="2019-08" db="EMBL/GenBank/DDBJ databases">
        <authorList>
            <person name="Kucharzyk K."/>
            <person name="Murdoch R.W."/>
            <person name="Higgins S."/>
            <person name="Loffler F."/>
        </authorList>
    </citation>
    <scope>NUCLEOTIDE SEQUENCE</scope>
</reference>
<comment type="caution">
    <text evidence="1">The sequence shown here is derived from an EMBL/GenBank/DDBJ whole genome shotgun (WGS) entry which is preliminary data.</text>
</comment>
<gene>
    <name evidence="1" type="ORF">SDC9_130737</name>
</gene>
<dbReference type="EMBL" id="VSSQ01032415">
    <property type="protein sequence ID" value="MPM83668.1"/>
    <property type="molecule type" value="Genomic_DNA"/>
</dbReference>
<name>A0A645D3N0_9ZZZZ</name>
<sequence length="306" mass="34723">MEFPNDALRTCNSFREALAFKTAAIRHGISVAITVASLQNEKHLNVFCGKSYEDSKLKNLDDEEFFQQCAQYRLSIDPILRGNPYEVKLHSNETRRRELLPFFFDQGLLTLFLEQPETPSIRRELLSLLSGKKAFDRHPSTSISTLLFLHRGKIHRQKRLIQGQNWPQLKVYADAALLASGTSAPDEMKKLLDELRPKLVLLDISGYFTAPEENALMAAMDVCLENGVAVGIFCEDGNTPTAWRAMSDRELIIGNVNESTFIVKEKTASPPAIRRFDFSENTIIVTDATEEDLAETMRYQEEMITE</sequence>